<reference evidence="1" key="1">
    <citation type="journal article" date="2021" name="Nat. Commun.">
        <title>Genetic determinants of endophytism in the Arabidopsis root mycobiome.</title>
        <authorList>
            <person name="Mesny F."/>
            <person name="Miyauchi S."/>
            <person name="Thiergart T."/>
            <person name="Pickel B."/>
            <person name="Atanasova L."/>
            <person name="Karlsson M."/>
            <person name="Huettel B."/>
            <person name="Barry K.W."/>
            <person name="Haridas S."/>
            <person name="Chen C."/>
            <person name="Bauer D."/>
            <person name="Andreopoulos W."/>
            <person name="Pangilinan J."/>
            <person name="LaButti K."/>
            <person name="Riley R."/>
            <person name="Lipzen A."/>
            <person name="Clum A."/>
            <person name="Drula E."/>
            <person name="Henrissat B."/>
            <person name="Kohler A."/>
            <person name="Grigoriev I.V."/>
            <person name="Martin F.M."/>
            <person name="Hacquard S."/>
        </authorList>
    </citation>
    <scope>NUCLEOTIDE SEQUENCE</scope>
    <source>
        <strain evidence="1">MPI-CAGE-AT-0016</strain>
    </source>
</reference>
<dbReference type="Proteomes" id="UP000813385">
    <property type="component" value="Unassembled WGS sequence"/>
</dbReference>
<dbReference type="SUPFAM" id="SSF81383">
    <property type="entry name" value="F-box domain"/>
    <property type="match status" value="1"/>
</dbReference>
<dbReference type="InterPro" id="IPR036047">
    <property type="entry name" value="F-box-like_dom_sf"/>
</dbReference>
<evidence type="ECO:0000313" key="1">
    <source>
        <dbReference type="EMBL" id="KAH7361902.1"/>
    </source>
</evidence>
<comment type="caution">
    <text evidence="1">The sequence shown here is derived from an EMBL/GenBank/DDBJ whole genome shotgun (WGS) entry which is preliminary data.</text>
</comment>
<dbReference type="EMBL" id="JAGPXD010000003">
    <property type="protein sequence ID" value="KAH7361902.1"/>
    <property type="molecule type" value="Genomic_DNA"/>
</dbReference>
<name>A0A8K0X2R9_9PEZI</name>
<keyword evidence="2" id="KW-1185">Reference proteome</keyword>
<accession>A0A8K0X2R9</accession>
<dbReference type="OrthoDB" id="5343383at2759"/>
<protein>
    <recommendedName>
        <fullName evidence="3">F-box domain-containing protein</fullName>
    </recommendedName>
</protein>
<gene>
    <name evidence="1" type="ORF">B0T11DRAFT_317743</name>
</gene>
<organism evidence="1 2">
    <name type="scientific">Plectosphaerella cucumerina</name>
    <dbReference type="NCBI Taxonomy" id="40658"/>
    <lineage>
        <taxon>Eukaryota</taxon>
        <taxon>Fungi</taxon>
        <taxon>Dikarya</taxon>
        <taxon>Ascomycota</taxon>
        <taxon>Pezizomycotina</taxon>
        <taxon>Sordariomycetes</taxon>
        <taxon>Hypocreomycetidae</taxon>
        <taxon>Glomerellales</taxon>
        <taxon>Plectosphaerellaceae</taxon>
        <taxon>Plectosphaerella</taxon>
    </lineage>
</organism>
<sequence length="330" mass="38496">MPDDDVDYDNSDIIWNVHMLDLPPELLIDIFLFLVNWKSVISLRLSCRQLDAIYQRVAPLVLRNQRERLTEPIKKFYEFLVRLRLPPDQLRIPPAEGWWNTKPASYDDDDTRWNKAPFALDVMRHLPCVAPLLEMWCNETNIAYRSTVCNYSEPTTTPFDDAPLSAPAHTICITNGWDGGGIVFILDTMTGLFYELWAEGDPPSRLPVQEYFETRMTMLENCEGVFLPRRDVLVLRRRQKGNWLPWEDNYDSEKMEKEGEPVDAGRWVDSEADAQWVRHLHFKHGWPGKDWDKTACLRAIQEYIGRREAEHNRTNPDLSVAWVTAETETG</sequence>
<evidence type="ECO:0008006" key="3">
    <source>
        <dbReference type="Google" id="ProtNLM"/>
    </source>
</evidence>
<evidence type="ECO:0000313" key="2">
    <source>
        <dbReference type="Proteomes" id="UP000813385"/>
    </source>
</evidence>
<dbReference type="AlphaFoldDB" id="A0A8K0X2R9"/>
<proteinExistence type="predicted"/>